<keyword evidence="6" id="KW-1185">Reference proteome</keyword>
<dbReference type="FunFam" id="1.20.1260.20:FF:000001">
    <property type="entry name" value="PPE family protein PPE41"/>
    <property type="match status" value="1"/>
</dbReference>
<dbReference type="KEGG" id="mgor:H0P51_24565"/>
<gene>
    <name evidence="5" type="ORF">H0P51_24565</name>
</gene>
<dbReference type="Pfam" id="PF12484">
    <property type="entry name" value="PPE-SVP"/>
    <property type="match status" value="1"/>
</dbReference>
<accession>A0A7D6IR67</accession>
<dbReference type="SUPFAM" id="SSF140459">
    <property type="entry name" value="PE/PPE dimer-like"/>
    <property type="match status" value="1"/>
</dbReference>
<evidence type="ECO:0000256" key="2">
    <source>
        <dbReference type="SAM" id="MobiDB-lite"/>
    </source>
</evidence>
<dbReference type="GO" id="GO:0052572">
    <property type="term" value="P:response to host immune response"/>
    <property type="evidence" value="ECO:0007669"/>
    <property type="project" value="TreeGrafter"/>
</dbReference>
<dbReference type="InterPro" id="IPR038332">
    <property type="entry name" value="PPE_sf"/>
</dbReference>
<evidence type="ECO:0000259" key="4">
    <source>
        <dbReference type="Pfam" id="PF12484"/>
    </source>
</evidence>
<dbReference type="Pfam" id="PF00823">
    <property type="entry name" value="PPE"/>
    <property type="match status" value="1"/>
</dbReference>
<evidence type="ECO:0000259" key="3">
    <source>
        <dbReference type="Pfam" id="PF00823"/>
    </source>
</evidence>
<reference evidence="5" key="2">
    <citation type="submission" date="2020-07" db="EMBL/GenBank/DDBJ databases">
        <authorList>
            <person name="Yu X."/>
        </authorList>
    </citation>
    <scope>NUCLEOTIDE SEQUENCE [LARGE SCALE GENOMIC DNA]</scope>
    <source>
        <strain evidence="5">24T</strain>
    </source>
</reference>
<dbReference type="RefSeq" id="WP_180915416.1">
    <property type="nucleotide sequence ID" value="NZ_CP059165.1"/>
</dbReference>
<reference evidence="5" key="1">
    <citation type="submission" date="2020-07" db="EMBL/GenBank/DDBJ databases">
        <title>Description of Mycobacterium gordonae subsp. intergordonae subsp.nov. and Mycobacterium gordonae subsp. gordonae subsp. nov.</title>
        <authorList>
            <person name="Huang H."/>
        </authorList>
    </citation>
    <scope>NUCLEOTIDE SEQUENCE [LARGE SCALE GENOMIC DNA]</scope>
    <source>
        <strain evidence="5">24T</strain>
    </source>
</reference>
<evidence type="ECO:0000313" key="5">
    <source>
        <dbReference type="EMBL" id="QLL06839.1"/>
    </source>
</evidence>
<dbReference type="Gene3D" id="1.20.1260.20">
    <property type="entry name" value="PPE superfamily"/>
    <property type="match status" value="1"/>
</dbReference>
<organism evidence="5 6">
    <name type="scientific">Mycobacterium vicinigordonae</name>
    <dbReference type="NCBI Taxonomy" id="1719132"/>
    <lineage>
        <taxon>Bacteria</taxon>
        <taxon>Bacillati</taxon>
        <taxon>Actinomycetota</taxon>
        <taxon>Actinomycetes</taxon>
        <taxon>Mycobacteriales</taxon>
        <taxon>Mycobacteriaceae</taxon>
        <taxon>Mycobacterium</taxon>
    </lineage>
</organism>
<dbReference type="EMBL" id="CP059165">
    <property type="protein sequence ID" value="QLL06839.1"/>
    <property type="molecule type" value="Genomic_DNA"/>
</dbReference>
<dbReference type="InterPro" id="IPR000030">
    <property type="entry name" value="PPE_dom"/>
</dbReference>
<dbReference type="Proteomes" id="UP000510682">
    <property type="component" value="Chromosome"/>
</dbReference>
<dbReference type="InterPro" id="IPR022171">
    <property type="entry name" value="PPE_C"/>
</dbReference>
<feature type="region of interest" description="Disordered" evidence="2">
    <location>
        <begin position="377"/>
        <end position="408"/>
    </location>
</feature>
<dbReference type="AlphaFoldDB" id="A0A7D6IR67"/>
<feature type="compositionally biased region" description="Basic and acidic residues" evidence="2">
    <location>
        <begin position="395"/>
        <end position="408"/>
    </location>
</feature>
<evidence type="ECO:0000256" key="1">
    <source>
        <dbReference type="ARBA" id="ARBA00010652"/>
    </source>
</evidence>
<comment type="similarity">
    <text evidence="1">Belongs to the mycobacterial PPE family.</text>
</comment>
<feature type="domain" description="PPE" evidence="3">
    <location>
        <begin position="3"/>
        <end position="165"/>
    </location>
</feature>
<protein>
    <submittedName>
        <fullName evidence="5">PPE domain-containing protein</fullName>
    </submittedName>
</protein>
<dbReference type="PANTHER" id="PTHR46766:SF1">
    <property type="entry name" value="GLUTAMINE-RICH PROTEIN 2"/>
    <property type="match status" value="1"/>
</dbReference>
<proteinExistence type="inferred from homology"/>
<sequence>MYFAAIPPEVNSGRMYTGPGSAPMLAAAEAWESLAAELHSAASSYQAVVSGLVAGPWLGPTSMTMAGAASNYVAWLGGAAAQAEETADQATAAAAAFESAFAATVPPEVVAANRSLLAALVATNLLGQNTPAIAATEAQYLEMWAQDAAAMYGYAGSSAAATQLTPFLGPQQATSPSAAAGQSVAVSQAANTAAGTAQGAVSQVAQVFSAVPDALSGLAASSPSAAASLSPLDLLDIGADLIAFLIDAPVSPLGVISLPIDIVGAQTGLHTDDIVSGWADESTAIPGLTGAKFVVPPQTIAAGIGEANSVGALSVPPTWTAATPAVRPVALALPANFGIDQQALTASLSNSVDTAAGDMALATAAGRAVGDTVGGRGRQVAQAATRGQKPAAENAKTETDEKAEHEEPRTVVTGIAAEIREFARLRDEGLITDQQFVEQRNRLLDL</sequence>
<name>A0A7D6IR67_9MYCO</name>
<evidence type="ECO:0000313" key="6">
    <source>
        <dbReference type="Proteomes" id="UP000510682"/>
    </source>
</evidence>
<dbReference type="PANTHER" id="PTHR46766">
    <property type="entry name" value="GLUTAMINE-RICH PROTEIN 2"/>
    <property type="match status" value="1"/>
</dbReference>
<feature type="domain" description="PPE family C-terminal" evidence="4">
    <location>
        <begin position="301"/>
        <end position="369"/>
    </location>
</feature>